<protein>
    <submittedName>
        <fullName evidence="3">Uncharacterized protein</fullName>
    </submittedName>
</protein>
<evidence type="ECO:0000256" key="1">
    <source>
        <dbReference type="SAM" id="MobiDB-lite"/>
    </source>
</evidence>
<sequence length="352" mass="36354">MGLNCAVAVLTGVDVADLARLGVHPTGRVVTGDVALGEEQPCAVLRDGRLVLVCADPRLLDVADEAAATTGAPLAGVALGSTADVYVLRFRDGARARERVLYGAETVSEGGEAWVEEEALGSEAFAEDGVLAVLERATGLRLDDDWMHLELQELAWTLPGDEDAPATDPVEPAHASGIDALMGAPSAVTHPGGHLVDHDDLDDRDDQDDHGAPAGARQADDPAARYVDLAPVAASSRVTAAAVGVGLAIEALLALLALTTDLTFGTLLPHVLFVAVACFVLAAGRLNLIALVVLTLEAVVVLVTVLGAANRDEAPVALLLGVGAYLVALIGVLGWHARRVFHAQHAMHLAAQ</sequence>
<feature type="region of interest" description="Disordered" evidence="1">
    <location>
        <begin position="192"/>
        <end position="220"/>
    </location>
</feature>
<accession>A0A939BYC2</accession>
<comment type="caution">
    <text evidence="3">The sequence shown here is derived from an EMBL/GenBank/DDBJ whole genome shotgun (WGS) entry which is preliminary data.</text>
</comment>
<dbReference type="RefSeq" id="WP_205291507.1">
    <property type="nucleotide sequence ID" value="NZ_CP074406.1"/>
</dbReference>
<evidence type="ECO:0000256" key="2">
    <source>
        <dbReference type="SAM" id="Phobius"/>
    </source>
</evidence>
<evidence type="ECO:0000313" key="3">
    <source>
        <dbReference type="EMBL" id="MBM9460198.1"/>
    </source>
</evidence>
<dbReference type="Proteomes" id="UP000663791">
    <property type="component" value="Unassembled WGS sequence"/>
</dbReference>
<keyword evidence="2" id="KW-1133">Transmembrane helix</keyword>
<feature type="transmembrane region" description="Helical" evidence="2">
    <location>
        <begin position="264"/>
        <end position="282"/>
    </location>
</feature>
<keyword evidence="4" id="KW-1185">Reference proteome</keyword>
<keyword evidence="2" id="KW-0812">Transmembrane</keyword>
<feature type="compositionally biased region" description="Acidic residues" evidence="1">
    <location>
        <begin position="199"/>
        <end position="208"/>
    </location>
</feature>
<feature type="transmembrane region" description="Helical" evidence="2">
    <location>
        <begin position="315"/>
        <end position="337"/>
    </location>
</feature>
<keyword evidence="2" id="KW-0472">Membrane</keyword>
<proteinExistence type="predicted"/>
<dbReference type="AlphaFoldDB" id="A0A939BYC2"/>
<evidence type="ECO:0000313" key="4">
    <source>
        <dbReference type="Proteomes" id="UP000663791"/>
    </source>
</evidence>
<gene>
    <name evidence="3" type="ORF">JK386_09805</name>
</gene>
<dbReference type="EMBL" id="JAERTX010000007">
    <property type="protein sequence ID" value="MBM9460198.1"/>
    <property type="molecule type" value="Genomic_DNA"/>
</dbReference>
<organism evidence="3 4">
    <name type="scientific">Nocardioides faecalis</name>
    <dbReference type="NCBI Taxonomy" id="2803858"/>
    <lineage>
        <taxon>Bacteria</taxon>
        <taxon>Bacillati</taxon>
        <taxon>Actinomycetota</taxon>
        <taxon>Actinomycetes</taxon>
        <taxon>Propionibacteriales</taxon>
        <taxon>Nocardioidaceae</taxon>
        <taxon>Nocardioides</taxon>
    </lineage>
</organism>
<name>A0A939BYC2_9ACTN</name>
<reference evidence="3" key="1">
    <citation type="submission" date="2021-01" db="EMBL/GenBank/DDBJ databases">
        <title>Novel species in genus Nocardioides.</title>
        <authorList>
            <person name="Zhang G."/>
        </authorList>
    </citation>
    <scope>NUCLEOTIDE SEQUENCE</scope>
    <source>
        <strain evidence="3">Zg-536</strain>
    </source>
</reference>
<feature type="transmembrane region" description="Helical" evidence="2">
    <location>
        <begin position="289"/>
        <end position="309"/>
    </location>
</feature>